<keyword evidence="4" id="KW-1185">Reference proteome</keyword>
<name>A0A835B1J7_9POAL</name>
<evidence type="ECO:0000313" key="4">
    <source>
        <dbReference type="Proteomes" id="UP000636709"/>
    </source>
</evidence>
<dbReference type="Pfam" id="PF00646">
    <property type="entry name" value="F-box"/>
    <property type="match status" value="1"/>
</dbReference>
<evidence type="ECO:0000256" key="1">
    <source>
        <dbReference type="SAM" id="MobiDB-lite"/>
    </source>
</evidence>
<dbReference type="InterPro" id="IPR053781">
    <property type="entry name" value="F-box_AtFBL13-like"/>
</dbReference>
<gene>
    <name evidence="3" type="ORF">HU200_043083</name>
</gene>
<dbReference type="Gene3D" id="1.20.1280.50">
    <property type="match status" value="1"/>
</dbReference>
<dbReference type="SUPFAM" id="SSF81383">
    <property type="entry name" value="F-box domain"/>
    <property type="match status" value="1"/>
</dbReference>
<feature type="compositionally biased region" description="Acidic residues" evidence="1">
    <location>
        <begin position="8"/>
        <end position="20"/>
    </location>
</feature>
<dbReference type="EMBL" id="JACEFO010002056">
    <property type="protein sequence ID" value="KAF8687393.1"/>
    <property type="molecule type" value="Genomic_DNA"/>
</dbReference>
<dbReference type="PANTHER" id="PTHR34145:SF65">
    <property type="entry name" value="FBD DOMAIN-CONTAINING PROTEIN"/>
    <property type="match status" value="1"/>
</dbReference>
<proteinExistence type="predicted"/>
<organism evidence="3 4">
    <name type="scientific">Digitaria exilis</name>
    <dbReference type="NCBI Taxonomy" id="1010633"/>
    <lineage>
        <taxon>Eukaryota</taxon>
        <taxon>Viridiplantae</taxon>
        <taxon>Streptophyta</taxon>
        <taxon>Embryophyta</taxon>
        <taxon>Tracheophyta</taxon>
        <taxon>Spermatophyta</taxon>
        <taxon>Magnoliopsida</taxon>
        <taxon>Liliopsida</taxon>
        <taxon>Poales</taxon>
        <taxon>Poaceae</taxon>
        <taxon>PACMAD clade</taxon>
        <taxon>Panicoideae</taxon>
        <taxon>Panicodae</taxon>
        <taxon>Paniceae</taxon>
        <taxon>Anthephorinae</taxon>
        <taxon>Digitaria</taxon>
    </lineage>
</organism>
<protein>
    <recommendedName>
        <fullName evidence="2">F-box domain-containing protein</fullName>
    </recommendedName>
</protein>
<feature type="region of interest" description="Disordered" evidence="1">
    <location>
        <begin position="89"/>
        <end position="108"/>
    </location>
</feature>
<dbReference type="SUPFAM" id="SSF52058">
    <property type="entry name" value="L domain-like"/>
    <property type="match status" value="1"/>
</dbReference>
<sequence length="805" mass="89659">MEGGSFDEVWEEPPEDDLDNPMEGGSFDEVWEEPPEDDLDNLLMVKVMNFNWRCSEVQLNKTRATARTAGRQFDGPCGLLGLFPLHSHSVSSSDSKRGGSGGAVETGARDEHRPVAGISSAMAHLLGASSLKKRRAGEEGEEIEAAAAMAAEEEDRISELPEDLRLRILTLLPLRSAIRTGALSTRWRALWERRWPAPSSMDLHIRPGDDPEELLRSLERRGERRIDRFSLTIHPNKRPLQHHRVRDPQRFLDYAAACAVEDLHIDAAGHFVSMLSTFIFPPGCSHLARVFIRHTGRVSFRSFPCSDASRFPALEVIHLYLVRSVDINELLWACPRLQTLDLRYCDVLGFQGVINLESSGAHLRSLTVAECNRITRLDASRATGLRSFCLSSAQLPTYNIPATASLDDLYLSLRGQNCEPIKHWIQALPNLANLTVLTICSVALRGSNLFTDPISQNKRGVSGGAVEAGAREEHHVLIEIREWRRDEKETRSWGAASSSAMAQLLGASTSKKQRADEEGEEIEAAAAAEEEDRISGLPEDLRLRILTLLPLKSAIRTVARALGAPLARTEVLRSLERRGLRRLDRFSLTIERSRNPADPPFRAPQRFIDYAAACGVEDLRVDVASHFVSWTWIRRFTLPPGCSHLARLFIRHEAGVSFGFSLRFDAFPALEVVHLHFVRIDINELLWACPRLKTLCLRRCNCQGAGAINLMPARAHLKTIESVTVLECSGITHIDARKAHGLRSFRFSSAGFPTYDIAGTAKLDDHISLRGQNRKPLGHWIRALPDLANLTVLTICSIGLRVCAL</sequence>
<dbReference type="Proteomes" id="UP000636709">
    <property type="component" value="Unassembled WGS sequence"/>
</dbReference>
<reference evidence="3" key="1">
    <citation type="submission" date="2020-07" db="EMBL/GenBank/DDBJ databases">
        <title>Genome sequence and genetic diversity analysis of an under-domesticated orphan crop, white fonio (Digitaria exilis).</title>
        <authorList>
            <person name="Bennetzen J.L."/>
            <person name="Chen S."/>
            <person name="Ma X."/>
            <person name="Wang X."/>
            <person name="Yssel A.E.J."/>
            <person name="Chaluvadi S.R."/>
            <person name="Johnson M."/>
            <person name="Gangashetty P."/>
            <person name="Hamidou F."/>
            <person name="Sanogo M.D."/>
            <person name="Zwaenepoel A."/>
            <person name="Wallace J."/>
            <person name="Van De Peer Y."/>
            <person name="Van Deynze A."/>
        </authorList>
    </citation>
    <scope>NUCLEOTIDE SEQUENCE</scope>
    <source>
        <tissue evidence="3">Leaves</tissue>
    </source>
</reference>
<comment type="caution">
    <text evidence="3">The sequence shown here is derived from an EMBL/GenBank/DDBJ whole genome shotgun (WGS) entry which is preliminary data.</text>
</comment>
<dbReference type="OrthoDB" id="677290at2759"/>
<dbReference type="InterPro" id="IPR053772">
    <property type="entry name" value="At1g61320/At1g61330-like"/>
</dbReference>
<evidence type="ECO:0000313" key="3">
    <source>
        <dbReference type="EMBL" id="KAF8687393.1"/>
    </source>
</evidence>
<dbReference type="CDD" id="cd22160">
    <property type="entry name" value="F-box_AtFBL13-like"/>
    <property type="match status" value="1"/>
</dbReference>
<dbReference type="PANTHER" id="PTHR34145">
    <property type="entry name" value="OS02G0105600 PROTEIN"/>
    <property type="match status" value="1"/>
</dbReference>
<dbReference type="Gene3D" id="3.80.10.10">
    <property type="entry name" value="Ribonuclease Inhibitor"/>
    <property type="match status" value="1"/>
</dbReference>
<feature type="compositionally biased region" description="Acidic residues" evidence="1">
    <location>
        <begin position="517"/>
        <end position="531"/>
    </location>
</feature>
<dbReference type="AlphaFoldDB" id="A0A835B1J7"/>
<feature type="region of interest" description="Disordered" evidence="1">
    <location>
        <begin position="505"/>
        <end position="531"/>
    </location>
</feature>
<dbReference type="InterPro" id="IPR036047">
    <property type="entry name" value="F-box-like_dom_sf"/>
</dbReference>
<evidence type="ECO:0000259" key="2">
    <source>
        <dbReference type="Pfam" id="PF00646"/>
    </source>
</evidence>
<feature type="region of interest" description="Disordered" evidence="1">
    <location>
        <begin position="1"/>
        <end position="28"/>
    </location>
</feature>
<accession>A0A835B1J7</accession>
<feature type="domain" description="F-box" evidence="2">
    <location>
        <begin position="157"/>
        <end position="193"/>
    </location>
</feature>
<dbReference type="InterPro" id="IPR032675">
    <property type="entry name" value="LRR_dom_sf"/>
</dbReference>
<dbReference type="InterPro" id="IPR001810">
    <property type="entry name" value="F-box_dom"/>
</dbReference>